<keyword evidence="2" id="KW-1185">Reference proteome</keyword>
<evidence type="ECO:0000313" key="2">
    <source>
        <dbReference type="Proteomes" id="UP001456344"/>
    </source>
</evidence>
<dbReference type="EMBL" id="CP150484">
    <property type="protein sequence ID" value="WYW18130.1"/>
    <property type="molecule type" value="Genomic_DNA"/>
</dbReference>
<accession>A0ACD5BFL6</accession>
<evidence type="ECO:0000313" key="1">
    <source>
        <dbReference type="EMBL" id="WYW18130.1"/>
    </source>
</evidence>
<name>A0ACD5BFL6_9PSEU</name>
<gene>
    <name evidence="1" type="ORF">LCL61_21545</name>
</gene>
<dbReference type="Proteomes" id="UP001456344">
    <property type="component" value="Chromosome"/>
</dbReference>
<sequence>MHAQRGDWLVIKGPAVGKPDQRGLIIEVRNPDGTPPYVVRWPQDDHVSTVFPGPDAVVVTEAEQNAADEAERARLAAVREAIAVRHWS</sequence>
<protein>
    <submittedName>
        <fullName evidence="1">DUF1918 domain-containing protein</fullName>
    </submittedName>
</protein>
<organism evidence="1 2">
    <name type="scientific">Amycolatopsis coloradensis</name>
    <dbReference type="NCBI Taxonomy" id="76021"/>
    <lineage>
        <taxon>Bacteria</taxon>
        <taxon>Bacillati</taxon>
        <taxon>Actinomycetota</taxon>
        <taxon>Actinomycetes</taxon>
        <taxon>Pseudonocardiales</taxon>
        <taxon>Pseudonocardiaceae</taxon>
        <taxon>Amycolatopsis</taxon>
    </lineage>
</organism>
<proteinExistence type="predicted"/>
<reference evidence="1" key="1">
    <citation type="submission" date="2023-10" db="EMBL/GenBank/DDBJ databases">
        <title>Whole genome sequencing of actinobacterial strain Amycolatopsis sp. (BCA-696) identifies the underlying plant growth-promoting genes.</title>
        <authorList>
            <person name="Gandham P."/>
            <person name="Vadla N."/>
            <person name="Saji A."/>
            <person name="Srinivas V."/>
            <person name="Ruperao P."/>
            <person name="Selvanayagam S."/>
            <person name="Saxena R.K."/>
            <person name="Rathore A."/>
            <person name="Gopalakrishnan S."/>
            <person name="Thakur V."/>
        </authorList>
    </citation>
    <scope>NUCLEOTIDE SEQUENCE</scope>
    <source>
        <strain evidence="1">BCA-696</strain>
    </source>
</reference>